<dbReference type="EMBL" id="KN823860">
    <property type="protein sequence ID" value="KIO15714.1"/>
    <property type="molecule type" value="Genomic_DNA"/>
</dbReference>
<accession>A0A0C3Q0X2</accession>
<name>A0A0C3Q0X2_9AGAM</name>
<feature type="compositionally biased region" description="Polar residues" evidence="1">
    <location>
        <begin position="52"/>
        <end position="61"/>
    </location>
</feature>
<feature type="region of interest" description="Disordered" evidence="1">
    <location>
        <begin position="52"/>
        <end position="76"/>
    </location>
</feature>
<proteinExistence type="predicted"/>
<protein>
    <submittedName>
        <fullName evidence="2">Uncharacterized protein</fullName>
    </submittedName>
</protein>
<reference evidence="2 3" key="1">
    <citation type="submission" date="2014-04" db="EMBL/GenBank/DDBJ databases">
        <authorList>
            <consortium name="DOE Joint Genome Institute"/>
            <person name="Kuo A."/>
            <person name="Girlanda M."/>
            <person name="Perotto S."/>
            <person name="Kohler A."/>
            <person name="Nagy L.G."/>
            <person name="Floudas D."/>
            <person name="Copeland A."/>
            <person name="Barry K.W."/>
            <person name="Cichocki N."/>
            <person name="Veneault-Fourrey C."/>
            <person name="LaButti K."/>
            <person name="Lindquist E.A."/>
            <person name="Lipzen A."/>
            <person name="Lundell T."/>
            <person name="Morin E."/>
            <person name="Murat C."/>
            <person name="Sun H."/>
            <person name="Tunlid A."/>
            <person name="Henrissat B."/>
            <person name="Grigoriev I.V."/>
            <person name="Hibbett D.S."/>
            <person name="Martin F."/>
            <person name="Nordberg H.P."/>
            <person name="Cantor M.N."/>
            <person name="Hua S.X."/>
        </authorList>
    </citation>
    <scope>NUCLEOTIDE SEQUENCE [LARGE SCALE GENOMIC DNA]</scope>
    <source>
        <strain evidence="2 3">MUT 4182</strain>
    </source>
</reference>
<evidence type="ECO:0000313" key="3">
    <source>
        <dbReference type="Proteomes" id="UP000054248"/>
    </source>
</evidence>
<dbReference type="HOGENOM" id="CLU_184144_0_0_1"/>
<evidence type="ECO:0000313" key="2">
    <source>
        <dbReference type="EMBL" id="KIO15714.1"/>
    </source>
</evidence>
<organism evidence="2 3">
    <name type="scientific">Tulasnella calospora MUT 4182</name>
    <dbReference type="NCBI Taxonomy" id="1051891"/>
    <lineage>
        <taxon>Eukaryota</taxon>
        <taxon>Fungi</taxon>
        <taxon>Dikarya</taxon>
        <taxon>Basidiomycota</taxon>
        <taxon>Agaricomycotina</taxon>
        <taxon>Agaricomycetes</taxon>
        <taxon>Cantharellales</taxon>
        <taxon>Tulasnellaceae</taxon>
        <taxon>Tulasnella</taxon>
    </lineage>
</organism>
<dbReference type="Proteomes" id="UP000054248">
    <property type="component" value="Unassembled WGS sequence"/>
</dbReference>
<gene>
    <name evidence="2" type="ORF">M407DRAFT_247165</name>
</gene>
<dbReference type="AlphaFoldDB" id="A0A0C3Q0X2"/>
<keyword evidence="3" id="KW-1185">Reference proteome</keyword>
<reference evidence="3" key="2">
    <citation type="submission" date="2015-01" db="EMBL/GenBank/DDBJ databases">
        <title>Evolutionary Origins and Diversification of the Mycorrhizal Mutualists.</title>
        <authorList>
            <consortium name="DOE Joint Genome Institute"/>
            <consortium name="Mycorrhizal Genomics Consortium"/>
            <person name="Kohler A."/>
            <person name="Kuo A."/>
            <person name="Nagy L.G."/>
            <person name="Floudas D."/>
            <person name="Copeland A."/>
            <person name="Barry K.W."/>
            <person name="Cichocki N."/>
            <person name="Veneault-Fourrey C."/>
            <person name="LaButti K."/>
            <person name="Lindquist E.A."/>
            <person name="Lipzen A."/>
            <person name="Lundell T."/>
            <person name="Morin E."/>
            <person name="Murat C."/>
            <person name="Riley R."/>
            <person name="Ohm R."/>
            <person name="Sun H."/>
            <person name="Tunlid A."/>
            <person name="Henrissat B."/>
            <person name="Grigoriev I.V."/>
            <person name="Hibbett D.S."/>
            <person name="Martin F."/>
        </authorList>
    </citation>
    <scope>NUCLEOTIDE SEQUENCE [LARGE SCALE GENOMIC DNA]</scope>
    <source>
        <strain evidence="3">MUT 4182</strain>
    </source>
</reference>
<evidence type="ECO:0000256" key="1">
    <source>
        <dbReference type="SAM" id="MobiDB-lite"/>
    </source>
</evidence>
<sequence length="76" mass="8045">MLYDLGQLYRQQGLNTKAAPFLAEAGSLYVVIGDSKLEGDCSYWLNVVSTQGDPSPTSLSVPGNDDLPSPAPNSDV</sequence>